<name>A0A6M0K534_9GAMM</name>
<dbReference type="InterPro" id="IPR029058">
    <property type="entry name" value="AB_hydrolase_fold"/>
</dbReference>
<comment type="caution">
    <text evidence="1">The sequence shown here is derived from an EMBL/GenBank/DDBJ whole genome shotgun (WGS) entry which is preliminary data.</text>
</comment>
<dbReference type="Proteomes" id="UP000483379">
    <property type="component" value="Unassembled WGS sequence"/>
</dbReference>
<dbReference type="SUPFAM" id="SSF53474">
    <property type="entry name" value="alpha/beta-Hydrolases"/>
    <property type="match status" value="1"/>
</dbReference>
<gene>
    <name evidence="1" type="ORF">G3446_19450</name>
</gene>
<dbReference type="Gene3D" id="3.40.50.1820">
    <property type="entry name" value="alpha/beta hydrolase"/>
    <property type="match status" value="1"/>
</dbReference>
<evidence type="ECO:0000313" key="1">
    <source>
        <dbReference type="EMBL" id="NEV64033.1"/>
    </source>
</evidence>
<dbReference type="GO" id="GO:0016787">
    <property type="term" value="F:hydrolase activity"/>
    <property type="evidence" value="ECO:0007669"/>
    <property type="project" value="UniProtKB-KW"/>
</dbReference>
<evidence type="ECO:0000313" key="2">
    <source>
        <dbReference type="Proteomes" id="UP000483379"/>
    </source>
</evidence>
<sequence length="256" mass="26201">MSSPAAQAVPQRADGAALSVRRARFSPDSGCLIHYSRYSSARARPGDVVVVAHGFLRSQARMAGLAQALAASGVTALTLDFCADGRLAGNHFRNGMAMRALARAEGGRRLVYVGFSAGALAALVAGRNDPRSLGVVALDLVDAQGLGVLMAERLQTPLVALVGEPSPCNAGNNGLAVYAATPNAVVRRFPGAGHCAFESETDWLCRLVCPAGTSDPAAAREAIIQATVDAVAGLFAAADCAGSRARLSDRCQPASG</sequence>
<dbReference type="AlphaFoldDB" id="A0A6M0K534"/>
<accession>A0A6M0K534</accession>
<organism evidence="1 2">
    <name type="scientific">Thiorhodococcus minor</name>
    <dbReference type="NCBI Taxonomy" id="57489"/>
    <lineage>
        <taxon>Bacteria</taxon>
        <taxon>Pseudomonadati</taxon>
        <taxon>Pseudomonadota</taxon>
        <taxon>Gammaproteobacteria</taxon>
        <taxon>Chromatiales</taxon>
        <taxon>Chromatiaceae</taxon>
        <taxon>Thiorhodococcus</taxon>
    </lineage>
</organism>
<protein>
    <submittedName>
        <fullName evidence="1">Alpha/beta hydrolase</fullName>
    </submittedName>
</protein>
<keyword evidence="1" id="KW-0378">Hydrolase</keyword>
<proteinExistence type="predicted"/>
<keyword evidence="2" id="KW-1185">Reference proteome</keyword>
<dbReference type="RefSeq" id="WP_164454533.1">
    <property type="nucleotide sequence ID" value="NZ_JAAIJQ010000071.1"/>
</dbReference>
<reference evidence="1 2" key="1">
    <citation type="submission" date="2020-02" db="EMBL/GenBank/DDBJ databases">
        <title>Genome sequences of Thiorhodococcus mannitoliphagus and Thiorhodococcus minor, purple sulfur photosynthetic bacteria in the gammaproteobacterial family, Chromatiaceae.</title>
        <authorList>
            <person name="Aviles F.A."/>
            <person name="Meyer T.E."/>
            <person name="Kyndt J.A."/>
        </authorList>
    </citation>
    <scope>NUCLEOTIDE SEQUENCE [LARGE SCALE GENOMIC DNA]</scope>
    <source>
        <strain evidence="1 2">DSM 11518</strain>
    </source>
</reference>
<dbReference type="EMBL" id="JAAIJQ010000071">
    <property type="protein sequence ID" value="NEV64033.1"/>
    <property type="molecule type" value="Genomic_DNA"/>
</dbReference>